<dbReference type="InterPro" id="IPR025949">
    <property type="entry name" value="PapC-like_C"/>
</dbReference>
<gene>
    <name evidence="2" type="ORF">CKY39_16985</name>
</gene>
<organism evidence="2 3">
    <name type="scientific">Variovorax boronicumulans</name>
    <dbReference type="NCBI Taxonomy" id="436515"/>
    <lineage>
        <taxon>Bacteria</taxon>
        <taxon>Pseudomonadati</taxon>
        <taxon>Pseudomonadota</taxon>
        <taxon>Betaproteobacteria</taxon>
        <taxon>Burkholderiales</taxon>
        <taxon>Comamonadaceae</taxon>
        <taxon>Variovorax</taxon>
    </lineage>
</organism>
<evidence type="ECO:0000313" key="3">
    <source>
        <dbReference type="Proteomes" id="UP000217154"/>
    </source>
</evidence>
<dbReference type="KEGG" id="vbo:CKY39_16985"/>
<dbReference type="Pfam" id="PF00577">
    <property type="entry name" value="Usher"/>
    <property type="match status" value="1"/>
</dbReference>
<evidence type="ECO:0000259" key="1">
    <source>
        <dbReference type="Pfam" id="PF13953"/>
    </source>
</evidence>
<dbReference type="InterPro" id="IPR000015">
    <property type="entry name" value="Fimb_usher"/>
</dbReference>
<sequence>MAGLSSLRTVAPAAAMGERAKGTSAGLPAMLCVLLVSPSAFALAGEERADVIEQFIKEKQGAGFDLDVLKQRGIDPKLADYFRHEARFRAGTSVVTLFVNGERRGLVPATFDADGRLCFDETLRDKAGLVTGRGAGDAAAGATACDEFQRQFPSTIVELRPGRDEVRLLVPTDTFRARERADTFSSGGVAGLLNYDLLTMDSRHAGGTSSFHSLGTEAGLNVGDWIFRSRQSYTSNNGKEKLQHLYAYGQKTLTGLGATVQGGQITIASSIFPGDPILGVQIVPEEALRTDARDNGAVVEGIAHTQARVEVRQNHALIYSTVVPPGPFSLTGLPLLSGASDLEVTVIEADGSRRPFTVPAAALGATALGTTAGYSFAVGRYRPYGHGERQDKPWVATGTGTWALDKRTHLTAGAMAASRYQAAAWAVNRMVVPGTMAGFRQAVSNATGEGVRGTQVNASVSSVISPALSASMSATQQTRGFRDLADTVNPDLFDTGWTRQRHKGQYTGSVGWTHTDFGGFRLAYSASSTFDGRHIQRVIGSWVKSFPHATVSLNVERSTGDLGRFDNRHAAYVTVSIPLGSKTVKTYVNRYDDRTRAGVTLNERINDTTSYQVSAERDSRDGRNDFAGRLSLLPRYTQANLGFSRNGASTTSSGQLQGGIVAHKDGVTFSPYPVQDTFGIVSVGGVSGVRIGTPQGPVWTDAWGRAVAPQLFPYHTSRLEIATRSLPRNVDLVNGYQELDAGRGSVNHIRFGVVNARRVLLKAVGPAGQALEKGGAVVDGDNQYVTSVVDGGQVFLPDVRDGANLRVTLSNGDSCRLAFSLPEKPDASAYFESADATCTAMEAHQ</sequence>
<dbReference type="PANTHER" id="PTHR30451:SF8">
    <property type="entry name" value="FIMBRIAL USHER PROTEIN"/>
    <property type="match status" value="1"/>
</dbReference>
<name>A0A250DK35_9BURK</name>
<dbReference type="Pfam" id="PF13953">
    <property type="entry name" value="PapC_C"/>
    <property type="match status" value="1"/>
</dbReference>
<dbReference type="AlphaFoldDB" id="A0A250DK35"/>
<feature type="domain" description="PapC-like C-terminal" evidence="1">
    <location>
        <begin position="760"/>
        <end position="823"/>
    </location>
</feature>
<dbReference type="GO" id="GO:0009279">
    <property type="term" value="C:cell outer membrane"/>
    <property type="evidence" value="ECO:0007669"/>
    <property type="project" value="TreeGrafter"/>
</dbReference>
<dbReference type="GO" id="GO:0015473">
    <property type="term" value="F:fimbrial usher porin activity"/>
    <property type="evidence" value="ECO:0007669"/>
    <property type="project" value="InterPro"/>
</dbReference>
<dbReference type="PANTHER" id="PTHR30451">
    <property type="entry name" value="OUTER MEMBRANE USHER PROTEIN"/>
    <property type="match status" value="1"/>
</dbReference>
<dbReference type="InterPro" id="IPR043142">
    <property type="entry name" value="PapC-like_C_sf"/>
</dbReference>
<reference evidence="2 3" key="1">
    <citation type="submission" date="2017-09" db="EMBL/GenBank/DDBJ databases">
        <title>The diverse metabolic capabilities of V. boronicumulans make it an excellent choice for continued studies on novel biodegradation.</title>
        <authorList>
            <person name="Sun S."/>
        </authorList>
    </citation>
    <scope>NUCLEOTIDE SEQUENCE [LARGE SCALE GENOMIC DNA]</scope>
    <source>
        <strain evidence="2 3">J1</strain>
    </source>
</reference>
<dbReference type="InterPro" id="IPR037224">
    <property type="entry name" value="PapC_N_sf"/>
</dbReference>
<dbReference type="SUPFAM" id="SSF141729">
    <property type="entry name" value="FimD N-terminal domain-like"/>
    <property type="match status" value="1"/>
</dbReference>
<evidence type="ECO:0000313" key="2">
    <source>
        <dbReference type="EMBL" id="ATA54710.1"/>
    </source>
</evidence>
<dbReference type="InterPro" id="IPR042186">
    <property type="entry name" value="FimD_plug_dom"/>
</dbReference>
<dbReference type="RefSeq" id="WP_095745262.1">
    <property type="nucleotide sequence ID" value="NZ_CP023284.1"/>
</dbReference>
<dbReference type="Gene3D" id="2.60.40.3110">
    <property type="match status" value="1"/>
</dbReference>
<dbReference type="Gene3D" id="2.60.40.2070">
    <property type="match status" value="1"/>
</dbReference>
<dbReference type="Gene3D" id="2.60.40.2610">
    <property type="entry name" value="Outer membrane usher protein FimD, plug domain"/>
    <property type="match status" value="1"/>
</dbReference>
<dbReference type="EMBL" id="CP023284">
    <property type="protein sequence ID" value="ATA54710.1"/>
    <property type="molecule type" value="Genomic_DNA"/>
</dbReference>
<protein>
    <submittedName>
        <fullName evidence="2">Pilus assembly protein PapC</fullName>
    </submittedName>
</protein>
<accession>A0A250DK35</accession>
<dbReference type="Proteomes" id="UP000217154">
    <property type="component" value="Chromosome"/>
</dbReference>
<dbReference type="GO" id="GO:0009297">
    <property type="term" value="P:pilus assembly"/>
    <property type="evidence" value="ECO:0007669"/>
    <property type="project" value="InterPro"/>
</dbReference>
<proteinExistence type="predicted"/>